<reference evidence="2" key="1">
    <citation type="submission" date="2014-12" db="EMBL/GenBank/DDBJ databases">
        <title>Insight into the proteome of Arion vulgaris.</title>
        <authorList>
            <person name="Aradska J."/>
            <person name="Bulat T."/>
            <person name="Smidak R."/>
            <person name="Sarate P."/>
            <person name="Gangsoo J."/>
            <person name="Sialana F."/>
            <person name="Bilban M."/>
            <person name="Lubec G."/>
        </authorList>
    </citation>
    <scope>NUCLEOTIDE SEQUENCE</scope>
    <source>
        <tissue evidence="2">Skin</tissue>
    </source>
</reference>
<name>A0A0B6Z5S1_9EUPU</name>
<feature type="compositionally biased region" description="Polar residues" evidence="1">
    <location>
        <begin position="56"/>
        <end position="74"/>
    </location>
</feature>
<proteinExistence type="predicted"/>
<sequence>ANSKPENRFKPPPPPKPAEKPNQTADEDESYEPINFQPKNLEQQETYSNEEHIAATQRNKASAVQSNKANAAQN</sequence>
<feature type="region of interest" description="Disordered" evidence="1">
    <location>
        <begin position="1"/>
        <end position="74"/>
    </location>
</feature>
<feature type="non-terminal residue" evidence="2">
    <location>
        <position position="1"/>
    </location>
</feature>
<organism evidence="2">
    <name type="scientific">Arion vulgaris</name>
    <dbReference type="NCBI Taxonomy" id="1028688"/>
    <lineage>
        <taxon>Eukaryota</taxon>
        <taxon>Metazoa</taxon>
        <taxon>Spiralia</taxon>
        <taxon>Lophotrochozoa</taxon>
        <taxon>Mollusca</taxon>
        <taxon>Gastropoda</taxon>
        <taxon>Heterobranchia</taxon>
        <taxon>Euthyneura</taxon>
        <taxon>Panpulmonata</taxon>
        <taxon>Eupulmonata</taxon>
        <taxon>Stylommatophora</taxon>
        <taxon>Helicina</taxon>
        <taxon>Arionoidea</taxon>
        <taxon>Arionidae</taxon>
        <taxon>Arion</taxon>
    </lineage>
</organism>
<feature type="non-terminal residue" evidence="2">
    <location>
        <position position="74"/>
    </location>
</feature>
<protein>
    <submittedName>
        <fullName evidence="2">Uncharacterized protein</fullName>
    </submittedName>
</protein>
<gene>
    <name evidence="2" type="primary">ORF49265</name>
</gene>
<evidence type="ECO:0000256" key="1">
    <source>
        <dbReference type="SAM" id="MobiDB-lite"/>
    </source>
</evidence>
<feature type="compositionally biased region" description="Polar residues" evidence="1">
    <location>
        <begin position="37"/>
        <end position="47"/>
    </location>
</feature>
<dbReference type="EMBL" id="HACG01016867">
    <property type="protein sequence ID" value="CEK63732.1"/>
    <property type="molecule type" value="Transcribed_RNA"/>
</dbReference>
<accession>A0A0B6Z5S1</accession>
<evidence type="ECO:0000313" key="2">
    <source>
        <dbReference type="EMBL" id="CEK63732.1"/>
    </source>
</evidence>
<dbReference type="AlphaFoldDB" id="A0A0B6Z5S1"/>